<reference evidence="4" key="1">
    <citation type="journal article" date="2019" name="Int. J. Syst. Evol. Microbiol.">
        <title>The Global Catalogue of Microorganisms (GCM) 10K type strain sequencing project: providing services to taxonomists for standard genome sequencing and annotation.</title>
        <authorList>
            <consortium name="The Broad Institute Genomics Platform"/>
            <consortium name="The Broad Institute Genome Sequencing Center for Infectious Disease"/>
            <person name="Wu L."/>
            <person name="Ma J."/>
        </authorList>
    </citation>
    <scope>NUCLEOTIDE SEQUENCE [LARGE SCALE GENOMIC DNA]</scope>
    <source>
        <strain evidence="4">JCM 13581</strain>
    </source>
</reference>
<feature type="compositionally biased region" description="Basic and acidic residues" evidence="1">
    <location>
        <begin position="59"/>
        <end position="75"/>
    </location>
</feature>
<evidence type="ECO:0000313" key="4">
    <source>
        <dbReference type="Proteomes" id="UP001501303"/>
    </source>
</evidence>
<dbReference type="Proteomes" id="UP001501303">
    <property type="component" value="Unassembled WGS sequence"/>
</dbReference>
<keyword evidence="4" id="KW-1185">Reference proteome</keyword>
<feature type="compositionally biased region" description="Basic and acidic residues" evidence="1">
    <location>
        <begin position="121"/>
        <end position="131"/>
    </location>
</feature>
<evidence type="ECO:0000313" key="3">
    <source>
        <dbReference type="EMBL" id="GAA1909913.1"/>
    </source>
</evidence>
<feature type="domain" description="DUF5709" evidence="2">
    <location>
        <begin position="102"/>
        <end position="149"/>
    </location>
</feature>
<comment type="caution">
    <text evidence="3">The sequence shown here is derived from an EMBL/GenBank/DDBJ whole genome shotgun (WGS) entry which is preliminary data.</text>
</comment>
<sequence length="174" mass="18501">MPDEEMGDEVYQPTGTDRQQLSGDLDLENSLDEKGLDETLDEGYSPPEKPLGVTRHGITAREQREGESLDERLREEEPDVGVPEGNGIGDQPGMAGEPVDKEAGTERAGRIVAPDEGFPGRTDDVHARDVGIDGGAAGAEEAAVHVIEEEPEGFEEKPGGEDSGGAEPPADTRR</sequence>
<dbReference type="EMBL" id="BAAAMJ010000016">
    <property type="protein sequence ID" value="GAA1909913.1"/>
    <property type="molecule type" value="Genomic_DNA"/>
</dbReference>
<feature type="compositionally biased region" description="Basic and acidic residues" evidence="1">
    <location>
        <begin position="98"/>
        <end position="109"/>
    </location>
</feature>
<evidence type="ECO:0000256" key="1">
    <source>
        <dbReference type="SAM" id="MobiDB-lite"/>
    </source>
</evidence>
<accession>A0ABP5AC50</accession>
<dbReference type="InterPro" id="IPR043763">
    <property type="entry name" value="DUF5709"/>
</dbReference>
<dbReference type="Pfam" id="PF18970">
    <property type="entry name" value="DUF5709"/>
    <property type="match status" value="1"/>
</dbReference>
<feature type="region of interest" description="Disordered" evidence="1">
    <location>
        <begin position="1"/>
        <end position="174"/>
    </location>
</feature>
<protein>
    <submittedName>
        <fullName evidence="3">DUF5709 domain-containing protein</fullName>
    </submittedName>
</protein>
<gene>
    <name evidence="3" type="ORF">GCM10009716_19730</name>
</gene>
<proteinExistence type="predicted"/>
<evidence type="ECO:0000259" key="2">
    <source>
        <dbReference type="Pfam" id="PF18970"/>
    </source>
</evidence>
<dbReference type="RefSeq" id="WP_344260527.1">
    <property type="nucleotide sequence ID" value="NZ_BAAAMJ010000016.1"/>
</dbReference>
<organism evidence="3 4">
    <name type="scientific">Streptomyces sodiiphilus</name>
    <dbReference type="NCBI Taxonomy" id="226217"/>
    <lineage>
        <taxon>Bacteria</taxon>
        <taxon>Bacillati</taxon>
        <taxon>Actinomycetota</taxon>
        <taxon>Actinomycetes</taxon>
        <taxon>Kitasatosporales</taxon>
        <taxon>Streptomycetaceae</taxon>
        <taxon>Streptomyces</taxon>
    </lineage>
</organism>
<feature type="compositionally biased region" description="Polar residues" evidence="1">
    <location>
        <begin position="13"/>
        <end position="22"/>
    </location>
</feature>
<name>A0ABP5AC50_9ACTN</name>
<feature type="compositionally biased region" description="Basic and acidic residues" evidence="1">
    <location>
        <begin position="142"/>
        <end position="160"/>
    </location>
</feature>